<evidence type="ECO:0000256" key="4">
    <source>
        <dbReference type="ARBA" id="ARBA00023136"/>
    </source>
</evidence>
<dbReference type="GO" id="GO:0016020">
    <property type="term" value="C:membrane"/>
    <property type="evidence" value="ECO:0007669"/>
    <property type="project" value="UniProtKB-SubCell"/>
</dbReference>
<dbReference type="VEuPathDB" id="VectorBase:GPPI012611"/>
<evidence type="ECO:0000256" key="3">
    <source>
        <dbReference type="ARBA" id="ARBA00022989"/>
    </source>
</evidence>
<comment type="subcellular location">
    <subcellularLocation>
        <location evidence="1">Membrane</location>
        <topology evidence="1">Multi-pass membrane protein</topology>
    </subcellularLocation>
</comment>
<keyword evidence="2 5" id="KW-0812">Transmembrane</keyword>
<evidence type="ECO:0000313" key="6">
    <source>
        <dbReference type="EnsemblMetazoa" id="GPPI012611-PA"/>
    </source>
</evidence>
<evidence type="ECO:0000256" key="1">
    <source>
        <dbReference type="ARBA" id="ARBA00004141"/>
    </source>
</evidence>
<dbReference type="EnsemblMetazoa" id="GPPI012611-RA">
    <property type="protein sequence ID" value="GPPI012611-PA"/>
    <property type="gene ID" value="GPPI012611"/>
</dbReference>
<dbReference type="EMBL" id="JXJN01005545">
    <property type="status" value="NOT_ANNOTATED_CDS"/>
    <property type="molecule type" value="Genomic_DNA"/>
</dbReference>
<dbReference type="AlphaFoldDB" id="A0A1B0AY48"/>
<feature type="transmembrane region" description="Helical" evidence="5">
    <location>
        <begin position="117"/>
        <end position="141"/>
    </location>
</feature>
<keyword evidence="4 5" id="KW-0472">Membrane</keyword>
<evidence type="ECO:0000256" key="5">
    <source>
        <dbReference type="SAM" id="Phobius"/>
    </source>
</evidence>
<protein>
    <recommendedName>
        <fullName evidence="8">Transmembrane protein</fullName>
    </recommendedName>
</protein>
<keyword evidence="7" id="KW-1185">Reference proteome</keyword>
<reference evidence="6" key="2">
    <citation type="submission" date="2020-05" db="UniProtKB">
        <authorList>
            <consortium name="EnsemblMetazoa"/>
        </authorList>
    </citation>
    <scope>IDENTIFICATION</scope>
    <source>
        <strain evidence="6">IAEA</strain>
    </source>
</reference>
<proteinExistence type="predicted"/>
<evidence type="ECO:0000313" key="7">
    <source>
        <dbReference type="Proteomes" id="UP000092460"/>
    </source>
</evidence>
<accession>A0A1B0AY48</accession>
<feature type="transmembrane region" description="Helical" evidence="5">
    <location>
        <begin position="54"/>
        <end position="72"/>
    </location>
</feature>
<feature type="transmembrane region" description="Helical" evidence="5">
    <location>
        <begin position="92"/>
        <end position="111"/>
    </location>
</feature>
<dbReference type="GO" id="GO:1905515">
    <property type="term" value="P:non-motile cilium assembly"/>
    <property type="evidence" value="ECO:0007669"/>
    <property type="project" value="TreeGrafter"/>
</dbReference>
<keyword evidence="3 5" id="KW-1133">Transmembrane helix</keyword>
<dbReference type="InterPro" id="IPR019184">
    <property type="entry name" value="Uncharacterised_TM-17"/>
</dbReference>
<evidence type="ECO:0000256" key="2">
    <source>
        <dbReference type="ARBA" id="ARBA00022692"/>
    </source>
</evidence>
<name>A0A1B0AY48_9MUSC</name>
<dbReference type="GO" id="GO:0035869">
    <property type="term" value="C:ciliary transition zone"/>
    <property type="evidence" value="ECO:0007669"/>
    <property type="project" value="TreeGrafter"/>
</dbReference>
<feature type="transmembrane region" description="Helical" evidence="5">
    <location>
        <begin position="20"/>
        <end position="42"/>
    </location>
</feature>
<organism evidence="6 7">
    <name type="scientific">Glossina palpalis gambiensis</name>
    <dbReference type="NCBI Taxonomy" id="67801"/>
    <lineage>
        <taxon>Eukaryota</taxon>
        <taxon>Metazoa</taxon>
        <taxon>Ecdysozoa</taxon>
        <taxon>Arthropoda</taxon>
        <taxon>Hexapoda</taxon>
        <taxon>Insecta</taxon>
        <taxon>Pterygota</taxon>
        <taxon>Neoptera</taxon>
        <taxon>Endopterygota</taxon>
        <taxon>Diptera</taxon>
        <taxon>Brachycera</taxon>
        <taxon>Muscomorpha</taxon>
        <taxon>Hippoboscoidea</taxon>
        <taxon>Glossinidae</taxon>
        <taxon>Glossina</taxon>
    </lineage>
</organism>
<dbReference type="PANTHER" id="PTHR13531:SF6">
    <property type="entry name" value="TMEM (HUMAN TRANSMEMBRANE PROTEIN) HOMOLOG"/>
    <property type="match status" value="1"/>
</dbReference>
<dbReference type="STRING" id="67801.A0A1B0AY48"/>
<dbReference type="PANTHER" id="PTHR13531">
    <property type="entry name" value="GEO07735P1-RELATED-RELATED"/>
    <property type="match status" value="1"/>
</dbReference>
<dbReference type="Pfam" id="PF09799">
    <property type="entry name" value="Transmemb_17"/>
    <property type="match status" value="1"/>
</dbReference>
<dbReference type="Proteomes" id="UP000092460">
    <property type="component" value="Unassembled WGS sequence"/>
</dbReference>
<reference evidence="7" key="1">
    <citation type="submission" date="2015-01" db="EMBL/GenBank/DDBJ databases">
        <authorList>
            <person name="Aksoy S."/>
            <person name="Warren W."/>
            <person name="Wilson R.K."/>
        </authorList>
    </citation>
    <scope>NUCLEOTIDE SEQUENCE [LARGE SCALE GENOMIC DNA]</scope>
    <source>
        <strain evidence="7">IAEA</strain>
    </source>
</reference>
<evidence type="ECO:0008006" key="8">
    <source>
        <dbReference type="Google" id="ProtNLM"/>
    </source>
</evidence>
<sequence>MAKNLRKLYWIAEVPYKPSLLLQVLMFCNVYLSAAWAGVYGFYILYNLFNFNDLHGNFIIIAYLFGAIIEYYRLYMGYKGNLKCRPGDLSTFLILSLLIQIPVLVFLLLSIKYFITLISVIIIGALSLMIMEFFVGIWVIWPKKKK</sequence>